<organism evidence="3 4">
    <name type="scientific">Botrimarina hoheduenensis</name>
    <dbReference type="NCBI Taxonomy" id="2528000"/>
    <lineage>
        <taxon>Bacteria</taxon>
        <taxon>Pseudomonadati</taxon>
        <taxon>Planctomycetota</taxon>
        <taxon>Planctomycetia</taxon>
        <taxon>Pirellulales</taxon>
        <taxon>Lacipirellulaceae</taxon>
        <taxon>Botrimarina</taxon>
    </lineage>
</organism>
<dbReference type="EMBL" id="SJPH01000005">
    <property type="protein sequence ID" value="TWT42878.1"/>
    <property type="molecule type" value="Genomic_DNA"/>
</dbReference>
<feature type="signal peptide" evidence="2">
    <location>
        <begin position="1"/>
        <end position="19"/>
    </location>
</feature>
<dbReference type="AlphaFoldDB" id="A0A5C5VW85"/>
<comment type="caution">
    <text evidence="3">The sequence shown here is derived from an EMBL/GenBank/DDBJ whole genome shotgun (WGS) entry which is preliminary data.</text>
</comment>
<protein>
    <submittedName>
        <fullName evidence="3">Uncharacterized protein</fullName>
    </submittedName>
</protein>
<feature type="chain" id="PRO_5022720952" evidence="2">
    <location>
        <begin position="20"/>
        <end position="254"/>
    </location>
</feature>
<feature type="compositionally biased region" description="Low complexity" evidence="1">
    <location>
        <begin position="137"/>
        <end position="149"/>
    </location>
</feature>
<dbReference type="OrthoDB" id="277548at2"/>
<dbReference type="Proteomes" id="UP000318995">
    <property type="component" value="Unassembled WGS sequence"/>
</dbReference>
<feature type="region of interest" description="Disordered" evidence="1">
    <location>
        <begin position="134"/>
        <end position="202"/>
    </location>
</feature>
<evidence type="ECO:0000256" key="2">
    <source>
        <dbReference type="SAM" id="SignalP"/>
    </source>
</evidence>
<name>A0A5C5VW85_9BACT</name>
<evidence type="ECO:0000313" key="3">
    <source>
        <dbReference type="EMBL" id="TWT42878.1"/>
    </source>
</evidence>
<keyword evidence="4" id="KW-1185">Reference proteome</keyword>
<evidence type="ECO:0000256" key="1">
    <source>
        <dbReference type="SAM" id="MobiDB-lite"/>
    </source>
</evidence>
<proteinExistence type="predicted"/>
<feature type="compositionally biased region" description="Low complexity" evidence="1">
    <location>
        <begin position="162"/>
        <end position="189"/>
    </location>
</feature>
<sequence length="254" mass="26452" precursor="true">MAAAAVTGMLLLATSAVIAAAAATEENPAIGNLGEGLLGEGLEGLFPRAVEAAPSAQTRPAPLSPDEDALRKQMEEAAQRARQGEDVAPTGNPLAGIAERMQEAAALLDDGQTATPALPVQRQAVADLDRLIAQAEQQSQSSSSSSQSKDSQRQKGQRSESQPAGSQPAGGTPSAASASQQSAQRATGQPTNNQAEAVEASALGSDAMKAAWGHLPERVREQLLQSSADEYLPQYREELEAYFRRLAEEDAARP</sequence>
<reference evidence="3 4" key="1">
    <citation type="submission" date="2019-02" db="EMBL/GenBank/DDBJ databases">
        <title>Deep-cultivation of Planctomycetes and their phenomic and genomic characterization uncovers novel biology.</title>
        <authorList>
            <person name="Wiegand S."/>
            <person name="Jogler M."/>
            <person name="Boedeker C."/>
            <person name="Pinto D."/>
            <person name="Vollmers J."/>
            <person name="Rivas-Marin E."/>
            <person name="Kohn T."/>
            <person name="Peeters S.H."/>
            <person name="Heuer A."/>
            <person name="Rast P."/>
            <person name="Oberbeckmann S."/>
            <person name="Bunk B."/>
            <person name="Jeske O."/>
            <person name="Meyerdierks A."/>
            <person name="Storesund J.E."/>
            <person name="Kallscheuer N."/>
            <person name="Luecker S."/>
            <person name="Lage O.M."/>
            <person name="Pohl T."/>
            <person name="Merkel B.J."/>
            <person name="Hornburger P."/>
            <person name="Mueller R.-W."/>
            <person name="Bruemmer F."/>
            <person name="Labrenz M."/>
            <person name="Spormann A.M."/>
            <person name="Op Den Camp H."/>
            <person name="Overmann J."/>
            <person name="Amann R."/>
            <person name="Jetten M.S.M."/>
            <person name="Mascher T."/>
            <person name="Medema M.H."/>
            <person name="Devos D.P."/>
            <person name="Kaster A.-K."/>
            <person name="Ovreas L."/>
            <person name="Rohde M."/>
            <person name="Galperin M.Y."/>
            <person name="Jogler C."/>
        </authorList>
    </citation>
    <scope>NUCLEOTIDE SEQUENCE [LARGE SCALE GENOMIC DNA]</scope>
    <source>
        <strain evidence="3 4">Pla111</strain>
    </source>
</reference>
<keyword evidence="2" id="KW-0732">Signal</keyword>
<evidence type="ECO:0000313" key="4">
    <source>
        <dbReference type="Proteomes" id="UP000318995"/>
    </source>
</evidence>
<dbReference type="RefSeq" id="WP_146574752.1">
    <property type="nucleotide sequence ID" value="NZ_SJPH01000005.1"/>
</dbReference>
<accession>A0A5C5VW85</accession>
<feature type="compositionally biased region" description="Basic and acidic residues" evidence="1">
    <location>
        <begin position="68"/>
        <end position="85"/>
    </location>
</feature>
<gene>
    <name evidence="3" type="ORF">Pla111_25160</name>
</gene>
<feature type="region of interest" description="Disordered" evidence="1">
    <location>
        <begin position="52"/>
        <end position="93"/>
    </location>
</feature>